<feature type="compositionally biased region" description="Polar residues" evidence="2">
    <location>
        <begin position="130"/>
        <end position="153"/>
    </location>
</feature>
<protein>
    <submittedName>
        <fullName evidence="3">Uncharacterized protein</fullName>
    </submittedName>
</protein>
<feature type="compositionally biased region" description="Polar residues" evidence="2">
    <location>
        <begin position="338"/>
        <end position="350"/>
    </location>
</feature>
<gene>
    <name evidence="3" type="ORF">PMIN01_01124</name>
</gene>
<comment type="caution">
    <text evidence="3">The sequence shown here is derived from an EMBL/GenBank/DDBJ whole genome shotgun (WGS) entry which is preliminary data.</text>
</comment>
<proteinExistence type="predicted"/>
<feature type="region of interest" description="Disordered" evidence="2">
    <location>
        <begin position="832"/>
        <end position="897"/>
    </location>
</feature>
<feature type="compositionally biased region" description="Polar residues" evidence="2">
    <location>
        <begin position="855"/>
        <end position="897"/>
    </location>
</feature>
<feature type="compositionally biased region" description="Polar residues" evidence="2">
    <location>
        <begin position="972"/>
        <end position="1008"/>
    </location>
</feature>
<reference evidence="3" key="1">
    <citation type="journal article" date="2020" name="Mol. Plant Microbe Interact.">
        <title>Genome Sequence of the Biocontrol Agent Coniothyrium minitans strain Conio (IMI 134523).</title>
        <authorList>
            <person name="Patel D."/>
            <person name="Shittu T.A."/>
            <person name="Baroncelli R."/>
            <person name="Muthumeenakshi S."/>
            <person name="Osborne T.H."/>
            <person name="Janganan T.K."/>
            <person name="Sreenivasaprasad S."/>
        </authorList>
    </citation>
    <scope>NUCLEOTIDE SEQUENCE</scope>
    <source>
        <strain evidence="3">Conio</strain>
    </source>
</reference>
<feature type="coiled-coil region" evidence="1">
    <location>
        <begin position="8"/>
        <end position="35"/>
    </location>
</feature>
<feature type="compositionally biased region" description="Basic and acidic residues" evidence="2">
    <location>
        <begin position="935"/>
        <end position="947"/>
    </location>
</feature>
<evidence type="ECO:0000256" key="2">
    <source>
        <dbReference type="SAM" id="MobiDB-lite"/>
    </source>
</evidence>
<feature type="compositionally biased region" description="Low complexity" evidence="2">
    <location>
        <begin position="612"/>
        <end position="630"/>
    </location>
</feature>
<organism evidence="3 4">
    <name type="scientific">Paraphaeosphaeria minitans</name>
    <dbReference type="NCBI Taxonomy" id="565426"/>
    <lineage>
        <taxon>Eukaryota</taxon>
        <taxon>Fungi</taxon>
        <taxon>Dikarya</taxon>
        <taxon>Ascomycota</taxon>
        <taxon>Pezizomycotina</taxon>
        <taxon>Dothideomycetes</taxon>
        <taxon>Pleosporomycetidae</taxon>
        <taxon>Pleosporales</taxon>
        <taxon>Massarineae</taxon>
        <taxon>Didymosphaeriaceae</taxon>
        <taxon>Paraphaeosphaeria</taxon>
    </lineage>
</organism>
<feature type="region of interest" description="Disordered" evidence="2">
    <location>
        <begin position="116"/>
        <end position="163"/>
    </location>
</feature>
<evidence type="ECO:0000256" key="1">
    <source>
        <dbReference type="SAM" id="Coils"/>
    </source>
</evidence>
<feature type="compositionally biased region" description="Basic and acidic residues" evidence="2">
    <location>
        <begin position="909"/>
        <end position="918"/>
    </location>
</feature>
<feature type="region of interest" description="Disordered" evidence="2">
    <location>
        <begin position="363"/>
        <end position="382"/>
    </location>
</feature>
<evidence type="ECO:0000313" key="3">
    <source>
        <dbReference type="EMBL" id="KAF9741585.1"/>
    </source>
</evidence>
<sequence length="1350" mass="145757">MPSTSESRELLNILVLALKEVLENLEKNEDKLKTTPCKTMLRKLGFGPPKYDGLTAQILRPIRELNLPYDAIKDNMIQYCELIKSKSEVIGSDVNGQDNFISALWSCKTWAPIPRSMSSTGAAQPPSYPVASQQVPQSDDTATMATNNGSNEPDQAEEDKDEVKDPVLDKLSNAQQSNLQQVLCPPLRKVFDNLSSHRAKGAHMHEYAEQILNHLDTRTSNCRTEGAAMAWGLQTESIVRDFASLHDINKIQDSFDIILKNIEEFCTRIVELTQPHVLSNDGGKSFAESWSWFSKIERTDRKKLPPRTRRAQPDNAAATSSASSSAISSRNAVAASSGTPSGMQAGNGVATLSGTQSRNVIASLPASSSGTQTRTSTAISSSSDSQLDLQEIFSQLIDRLKEDVVLGEDLKPELANPKLAKDLADHYTTTTSLDSLNLFQNYLSEIDRFKSRSDGRKLCEAVLRVLIHWNEHSPDMIGVSIFEIYDIVDQYTTEVRRDEFDDTFEFQVVLLDSDTSLPFSEYFRQWKRDAKKATGSSAPSNSLAPVLTPNANTSTVANQPTASAPLLGTSASNARSIQSHAPTTGLVIPGQPSYNNSLSQKATNTPTVAAEPLTQPTQPTTSTLTGGSSTVGANNTSAQKSPSTPQPSAQGVTDGKAFGSNGSAYPYQVAPNQLNTTTPIVDVIMEDPEAPAADPEEESDPMEGVESPGSIAAALVSESQGAAFGNGSMPPVQAASEDEDEDMTEDPVEPTDSDLWDGVEAMTGLDDDEIIEDAPALKSVYSPSIAMTASRLHGKYKIEKPSAVRHRNRRWKDNQKGLELRVLNLRLSSSNSQAQIGGNQPQAGAFHQPHPFAAPQSQAVSTPQSETVIAPQPQTVASDQKSPSTDGSNQSGVSVVPTSAMTLKGISKVNDDTSHESPVDQLSSIPTELALPLKTSDRQDIDGRSEEPVSDVLMEAATESDNSDASNVVMEQESSASAQVDAQPAASHSQVLPQTGGTASQALDSSGPLQPRGWSETTTYHFPRPRIPTPQQGSLSAAAGSSRSSRTGNTVPPVTVPPQADVTVASQYANSEESSHKSGQGTTTATRADPLINIVGNTSEGLELPQFYAYPNKWQWFLRLLLEFLFAAFFTNTWIGLGFIHDVGLQGLQLFHDNILLPFGAGMWNWCLIPAGKAVQEYGPTVVDHAQGVVSEIASTLCKTVAAGWNLFRSALASDPAIPTTPSPATRDVSPSSAGPTEYGWLPSVPSVQQPSFGARLQYFNGPSSVPVHQQPSSAARLQSQQLLGSLRITALPKDQYTCRVRDCYGGQFYQTFYGQEAREKRALFERNWTPCIDRELWNTSKEAPRPNFA</sequence>
<accession>A0A9P6GUY3</accession>
<feature type="compositionally biased region" description="Low complexity" evidence="2">
    <location>
        <begin position="1033"/>
        <end position="1057"/>
    </location>
</feature>
<feature type="compositionally biased region" description="Polar residues" evidence="2">
    <location>
        <begin position="592"/>
        <end position="607"/>
    </location>
</feature>
<keyword evidence="1" id="KW-0175">Coiled coil</keyword>
<feature type="compositionally biased region" description="Polar residues" evidence="2">
    <location>
        <begin position="833"/>
        <end position="842"/>
    </location>
</feature>
<dbReference type="Proteomes" id="UP000756921">
    <property type="component" value="Unassembled WGS sequence"/>
</dbReference>
<feature type="compositionally biased region" description="Low complexity" evidence="2">
    <location>
        <begin position="316"/>
        <end position="337"/>
    </location>
</feature>
<feature type="compositionally biased region" description="Acidic residues" evidence="2">
    <location>
        <begin position="736"/>
        <end position="756"/>
    </location>
</feature>
<feature type="compositionally biased region" description="Polar residues" evidence="2">
    <location>
        <begin position="631"/>
        <end position="651"/>
    </location>
</feature>
<feature type="region of interest" description="Disordered" evidence="2">
    <location>
        <begin position="582"/>
        <end position="671"/>
    </location>
</feature>
<evidence type="ECO:0000313" key="4">
    <source>
        <dbReference type="Proteomes" id="UP000756921"/>
    </source>
</evidence>
<feature type="region of interest" description="Disordered" evidence="2">
    <location>
        <begin position="534"/>
        <end position="567"/>
    </location>
</feature>
<dbReference type="EMBL" id="WJXW01000001">
    <property type="protein sequence ID" value="KAF9741585.1"/>
    <property type="molecule type" value="Genomic_DNA"/>
</dbReference>
<feature type="region of interest" description="Disordered" evidence="2">
    <location>
        <begin position="301"/>
        <end position="350"/>
    </location>
</feature>
<feature type="compositionally biased region" description="Polar residues" evidence="2">
    <location>
        <begin position="363"/>
        <end position="379"/>
    </location>
</feature>
<name>A0A9P6GUY3_9PLEO</name>
<feature type="region of interest" description="Disordered" evidence="2">
    <location>
        <begin position="909"/>
        <end position="1057"/>
    </location>
</feature>
<feature type="region of interest" description="Disordered" evidence="2">
    <location>
        <begin position="722"/>
        <end position="756"/>
    </location>
</feature>
<keyword evidence="4" id="KW-1185">Reference proteome</keyword>
<dbReference type="OrthoDB" id="10657506at2759"/>
<feature type="compositionally biased region" description="Polar residues" evidence="2">
    <location>
        <begin position="534"/>
        <end position="562"/>
    </location>
</feature>